<evidence type="ECO:0000256" key="1">
    <source>
        <dbReference type="ARBA" id="ARBA00009861"/>
    </source>
</evidence>
<reference evidence="2 3" key="1">
    <citation type="journal article" date="2018" name="Science">
        <title>The opium poppy genome and morphinan production.</title>
        <authorList>
            <person name="Guo L."/>
            <person name="Winzer T."/>
            <person name="Yang X."/>
            <person name="Li Y."/>
            <person name="Ning Z."/>
            <person name="He Z."/>
            <person name="Teodor R."/>
            <person name="Lu Y."/>
            <person name="Bowser T.A."/>
            <person name="Graham I.A."/>
            <person name="Ye K."/>
        </authorList>
    </citation>
    <scope>NUCLEOTIDE SEQUENCE [LARGE SCALE GENOMIC DNA]</scope>
    <source>
        <strain evidence="3">cv. HN1</strain>
        <tissue evidence="2">Leaves</tissue>
    </source>
</reference>
<organism evidence="2 3">
    <name type="scientific">Papaver somniferum</name>
    <name type="common">Opium poppy</name>
    <dbReference type="NCBI Taxonomy" id="3469"/>
    <lineage>
        <taxon>Eukaryota</taxon>
        <taxon>Viridiplantae</taxon>
        <taxon>Streptophyta</taxon>
        <taxon>Embryophyta</taxon>
        <taxon>Tracheophyta</taxon>
        <taxon>Spermatophyta</taxon>
        <taxon>Magnoliopsida</taxon>
        <taxon>Ranunculales</taxon>
        <taxon>Papaveraceae</taxon>
        <taxon>Papaveroideae</taxon>
        <taxon>Papaver</taxon>
    </lineage>
</organism>
<gene>
    <name evidence="2" type="ORF">C5167_036842</name>
</gene>
<dbReference type="InterPro" id="IPR023213">
    <property type="entry name" value="CAT-like_dom_sf"/>
</dbReference>
<accession>A0A4Y7I547</accession>
<dbReference type="Gramene" id="RZC43894">
    <property type="protein sequence ID" value="RZC43894"/>
    <property type="gene ID" value="C5167_036842"/>
</dbReference>
<dbReference type="EMBL" id="CM010715">
    <property type="protein sequence ID" value="RZC43894.1"/>
    <property type="molecule type" value="Genomic_DNA"/>
</dbReference>
<protein>
    <submittedName>
        <fullName evidence="2">Uncharacterized protein</fullName>
    </submittedName>
</protein>
<proteinExistence type="inferred from homology"/>
<name>A0A4Y7I547_PAPSO</name>
<evidence type="ECO:0000313" key="3">
    <source>
        <dbReference type="Proteomes" id="UP000316621"/>
    </source>
</evidence>
<keyword evidence="3" id="KW-1185">Reference proteome</keyword>
<dbReference type="GO" id="GO:0016747">
    <property type="term" value="F:acyltransferase activity, transferring groups other than amino-acyl groups"/>
    <property type="evidence" value="ECO:0007669"/>
    <property type="project" value="TreeGrafter"/>
</dbReference>
<dbReference type="Proteomes" id="UP000316621">
    <property type="component" value="Chromosome 1"/>
</dbReference>
<comment type="similarity">
    <text evidence="1">Belongs to the plant acyltransferase family.</text>
</comment>
<evidence type="ECO:0000313" key="2">
    <source>
        <dbReference type="EMBL" id="RZC43894.1"/>
    </source>
</evidence>
<dbReference type="OrthoDB" id="1862401at2759"/>
<dbReference type="Pfam" id="PF02458">
    <property type="entry name" value="Transferase"/>
    <property type="match status" value="1"/>
</dbReference>
<sequence length="461" mass="51221">MANALITSAILKHYSSSLTSSTVDEKSANIHSHEIVPLTIFDKATHDCHEDVYLVFKPPMPPNEVLKDALSKVLVYYPHLAGRFVTDNLGRTCIVLNNAGVRITETYIPTTLVEQLPFDASKDGSHLIPSVKVVEELCQVQLNRYKCGGLVLGFTPHHRVADGQSILGSFFVSWSRMVRGLTIELAPYHDRYAISQPRNPPRVEFDHGSIEFQKSTINLDNTVVFLSSSVETVIVNYSVEFINKLKDIVSNNQDQRYSTFVCLLSHVWKKVTQARGLGLEESSQVRIAVNGRQRISEPAVPMEYFGNLVLWAYPRLKVKELVHESCAYIAKSIRDEENSVSDRYFKSFIDFGATILQGGRDSDESDELQQTTPELGSSLCPNLEADSWLGFQVQDIDFGSVGPCAIFPPSIPFEGLVVFIPAGTEDGGVNVKLTLFAEHASIFKKIAHVVDGKLTPTEIES</sequence>
<dbReference type="PANTHER" id="PTHR31642">
    <property type="entry name" value="TRICHOTHECENE 3-O-ACETYLTRANSFERASE"/>
    <property type="match status" value="1"/>
</dbReference>
<dbReference type="STRING" id="3469.A0A4Y7I547"/>
<dbReference type="InterPro" id="IPR050317">
    <property type="entry name" value="Plant_Fungal_Acyltransferase"/>
</dbReference>
<dbReference type="PANTHER" id="PTHR31642:SF278">
    <property type="entry name" value="TRYPTAMINE HYDROXYCINNAMOYLTRANSFERASE 1"/>
    <property type="match status" value="1"/>
</dbReference>
<dbReference type="AlphaFoldDB" id="A0A4Y7I547"/>
<dbReference type="Gene3D" id="3.30.559.10">
    <property type="entry name" value="Chloramphenicol acetyltransferase-like domain"/>
    <property type="match status" value="2"/>
</dbReference>